<gene>
    <name evidence="1" type="ORF">CILFYP12_04297</name>
</gene>
<protein>
    <submittedName>
        <fullName evidence="1">Uncharacterized protein</fullName>
    </submittedName>
</protein>
<dbReference type="Pfam" id="PF13671">
    <property type="entry name" value="AAA_33"/>
    <property type="match status" value="1"/>
</dbReference>
<dbReference type="Gene3D" id="3.40.50.300">
    <property type="entry name" value="P-loop containing nucleotide triphosphate hydrolases"/>
    <property type="match status" value="1"/>
</dbReference>
<dbReference type="AlphaFoldDB" id="A0A6N2XGS3"/>
<accession>A0A6N2XGS3</accession>
<dbReference type="SUPFAM" id="SSF52540">
    <property type="entry name" value="P-loop containing nucleoside triphosphate hydrolases"/>
    <property type="match status" value="1"/>
</dbReference>
<name>A0A6N2XGS3_CLOIN</name>
<dbReference type="EMBL" id="CACRTE010000058">
    <property type="protein sequence ID" value="VYT52518.1"/>
    <property type="molecule type" value="Genomic_DNA"/>
</dbReference>
<sequence length="227" mass="26750">MFKNKKEFYNSDEFNSLKEYLTNERKNPDDGMVYCEHCGRPIVKKYDMVAHHKKELTDQNINDYMISLNPELIVLVHFKCHNEIHRRFGKEGYRKAYIVYGPPCGGKTTFVQTNAGPNDLIVDMDSIYQMITVNDRYIKPDRLKMNAFAVRDCLYEQIKYRTGKWENAYVIAGLPMAMERQRLETRLNASGIFIDVDKDTCKARAQERSNAEETIKYIEEWFSMYTT</sequence>
<reference evidence="1" key="1">
    <citation type="submission" date="2019-11" db="EMBL/GenBank/DDBJ databases">
        <authorList>
            <person name="Feng L."/>
        </authorList>
    </citation>
    <scope>NUCLEOTIDE SEQUENCE</scope>
    <source>
        <strain evidence="1">CinnocuumLFYP12</strain>
    </source>
</reference>
<evidence type="ECO:0000313" key="1">
    <source>
        <dbReference type="EMBL" id="VYT52518.1"/>
    </source>
</evidence>
<organism evidence="1">
    <name type="scientific">Clostridium innocuum</name>
    <dbReference type="NCBI Taxonomy" id="1522"/>
    <lineage>
        <taxon>Bacteria</taxon>
        <taxon>Bacillati</taxon>
        <taxon>Bacillota</taxon>
        <taxon>Clostridia</taxon>
        <taxon>Eubacteriales</taxon>
        <taxon>Clostridiaceae</taxon>
        <taxon>Clostridium</taxon>
    </lineage>
</organism>
<dbReference type="InterPro" id="IPR027417">
    <property type="entry name" value="P-loop_NTPase"/>
</dbReference>
<dbReference type="RefSeq" id="WP_008729048.1">
    <property type="nucleotide sequence ID" value="NZ_BAABXQ010000006.1"/>
</dbReference>
<proteinExistence type="predicted"/>